<dbReference type="AlphaFoldDB" id="A0A934VGX4"/>
<evidence type="ECO:0000313" key="1">
    <source>
        <dbReference type="EMBL" id="MBK1828496.1"/>
    </source>
</evidence>
<dbReference type="RefSeq" id="WP_200282072.1">
    <property type="nucleotide sequence ID" value="NZ_JAENII010000014.1"/>
</dbReference>
<evidence type="ECO:0000313" key="2">
    <source>
        <dbReference type="Proteomes" id="UP000658278"/>
    </source>
</evidence>
<keyword evidence="2" id="KW-1185">Reference proteome</keyword>
<dbReference type="Proteomes" id="UP000658278">
    <property type="component" value="Unassembled WGS sequence"/>
</dbReference>
<sequence length="99" mass="10557">MKRYIALLTFTEKGFASIKDSPARVATFRASAEAAGVTINALYWTTGPYDGLISFDAPDEMTADALMLDLNATGFVKTQTMRALDDDAFAAVLAKAGQA</sequence>
<dbReference type="InterPro" id="IPR014845">
    <property type="entry name" value="GYD/TTHA1554"/>
</dbReference>
<dbReference type="Pfam" id="PF08734">
    <property type="entry name" value="GYD"/>
    <property type="match status" value="1"/>
</dbReference>
<name>A0A934VGX4_9BACT</name>
<gene>
    <name evidence="1" type="ORF">JIN81_15795</name>
</gene>
<dbReference type="EMBL" id="JAENII010000014">
    <property type="protein sequence ID" value="MBK1828496.1"/>
    <property type="molecule type" value="Genomic_DNA"/>
</dbReference>
<organism evidence="1 2">
    <name type="scientific">Haloferula rosea</name>
    <dbReference type="NCBI Taxonomy" id="490093"/>
    <lineage>
        <taxon>Bacteria</taxon>
        <taxon>Pseudomonadati</taxon>
        <taxon>Verrucomicrobiota</taxon>
        <taxon>Verrucomicrobiia</taxon>
        <taxon>Verrucomicrobiales</taxon>
        <taxon>Verrucomicrobiaceae</taxon>
        <taxon>Haloferula</taxon>
    </lineage>
</organism>
<comment type="caution">
    <text evidence="1">The sequence shown here is derived from an EMBL/GenBank/DDBJ whole genome shotgun (WGS) entry which is preliminary data.</text>
</comment>
<protein>
    <submittedName>
        <fullName evidence="1">GYD domain-containing protein</fullName>
    </submittedName>
</protein>
<reference evidence="1" key="1">
    <citation type="submission" date="2021-01" db="EMBL/GenBank/DDBJ databases">
        <title>Modified the classification status of verrucomicrobia.</title>
        <authorList>
            <person name="Feng X."/>
        </authorList>
    </citation>
    <scope>NUCLEOTIDE SEQUENCE</scope>
    <source>
        <strain evidence="1">KCTC 22201</strain>
    </source>
</reference>
<proteinExistence type="predicted"/>
<accession>A0A934VGX4</accession>